<gene>
    <name evidence="3" type="ORF">AB1Y20_014849</name>
</gene>
<dbReference type="GO" id="GO:0003729">
    <property type="term" value="F:mRNA binding"/>
    <property type="evidence" value="ECO:0007669"/>
    <property type="project" value="TreeGrafter"/>
</dbReference>
<dbReference type="GO" id="GO:0043614">
    <property type="term" value="C:multi-eIF complex"/>
    <property type="evidence" value="ECO:0007669"/>
    <property type="project" value="TreeGrafter"/>
</dbReference>
<dbReference type="GO" id="GO:0071540">
    <property type="term" value="C:eukaryotic translation initiation factor 3 complex, eIF3e"/>
    <property type="evidence" value="ECO:0007669"/>
    <property type="project" value="TreeGrafter"/>
</dbReference>
<sequence length="721" mass="75793">MFVAVLLCGAAALWKKSPADATQLAAQVERLAAEVRTLHSLVLSQGSRLAVLEGQAGFGESAARVPSLAAGSPAGTGGELVDLPPPAAPQIDAAAKVRVDRKAAEKEAAKAKREAEAKAKREAEARAKREAEERRAAEAQARAAAAAKAKADKEAARQREAELKAAEKAKAREERARLEPRRPAAARPMAGFGSRAIPPLHSPQLRQIGAASLGQPLVATALAPAAQGGKGGSAPRYVAAADASGRIHLFDSAGRQVALPFQATESGRIVGMGFVAMGANVLLATAVDTGDATKFRFLLSRVAPQKNPQPTSRFALDIVREVDVLWHPPPPPPPKSKGKGARGKAGEEPVAEQEEAEAHHDDVALTSGVDLHMVAFESMPPGKNANAPVILIGVSDGTLIFLTSSGTVHSTAQTGVNAVRVLRRSGTTICLLSPERLVLVDLSGRLPARECSVPESVLADDGALTDAVFDGHLSQLLYVSTTAGDTLIFNTRARAVDEGEGAKARMVECRWLDSLVTDGPFSDEPLLSLATTRGYLFSAGVGHFTVRNVSTIYYQTEAPPAPLVFADQLPHKVDAGGSLPHPNEVHIRVEAGTVLLASAAAGSITLYTTTLIFEPPPVSMWPRIVMGVAAIGITVVWQLYRHKKRSAAEESGRASRGGKCCDRHGLTDEKYGDMGMMRRGAYGGAGGDWKRGAGCGARDGLASAQDAASQFHKRAYNHFDD</sequence>
<evidence type="ECO:0000313" key="3">
    <source>
        <dbReference type="EMBL" id="KAL1526120.1"/>
    </source>
</evidence>
<dbReference type="InterPro" id="IPR027512">
    <property type="entry name" value="EIF3A"/>
</dbReference>
<dbReference type="EMBL" id="JBGBPQ010000003">
    <property type="protein sequence ID" value="KAL1526120.1"/>
    <property type="molecule type" value="Genomic_DNA"/>
</dbReference>
<dbReference type="GO" id="GO:0001732">
    <property type="term" value="P:formation of cytoplasmic translation initiation complex"/>
    <property type="evidence" value="ECO:0007669"/>
    <property type="project" value="TreeGrafter"/>
</dbReference>
<feature type="region of interest" description="Disordered" evidence="1">
    <location>
        <begin position="325"/>
        <end position="360"/>
    </location>
</feature>
<feature type="compositionally biased region" description="Low complexity" evidence="1">
    <location>
        <begin position="138"/>
        <end position="148"/>
    </location>
</feature>
<dbReference type="GO" id="GO:0003743">
    <property type="term" value="F:translation initiation factor activity"/>
    <property type="evidence" value="ECO:0007669"/>
    <property type="project" value="TreeGrafter"/>
</dbReference>
<dbReference type="GO" id="GO:0071541">
    <property type="term" value="C:eukaryotic translation initiation factor 3 complex, eIF3m"/>
    <property type="evidence" value="ECO:0007669"/>
    <property type="project" value="TreeGrafter"/>
</dbReference>
<feature type="region of interest" description="Disordered" evidence="1">
    <location>
        <begin position="68"/>
        <end position="87"/>
    </location>
</feature>
<feature type="compositionally biased region" description="Basic and acidic residues" evidence="1">
    <location>
        <begin position="105"/>
        <end position="137"/>
    </location>
</feature>
<proteinExistence type="predicted"/>
<evidence type="ECO:0000256" key="2">
    <source>
        <dbReference type="SAM" id="SignalP"/>
    </source>
</evidence>
<comment type="caution">
    <text evidence="3">The sequence shown here is derived from an EMBL/GenBank/DDBJ whole genome shotgun (WGS) entry which is preliminary data.</text>
</comment>
<feature type="chain" id="PRO_5044266339" evidence="2">
    <location>
        <begin position="22"/>
        <end position="721"/>
    </location>
</feature>
<evidence type="ECO:0000256" key="1">
    <source>
        <dbReference type="SAM" id="MobiDB-lite"/>
    </source>
</evidence>
<dbReference type="AlphaFoldDB" id="A0AB34JZM5"/>
<keyword evidence="4" id="KW-1185">Reference proteome</keyword>
<feature type="signal peptide" evidence="2">
    <location>
        <begin position="1"/>
        <end position="21"/>
    </location>
</feature>
<dbReference type="Proteomes" id="UP001515480">
    <property type="component" value="Unassembled WGS sequence"/>
</dbReference>
<evidence type="ECO:0000313" key="4">
    <source>
        <dbReference type="Proteomes" id="UP001515480"/>
    </source>
</evidence>
<organism evidence="3 4">
    <name type="scientific">Prymnesium parvum</name>
    <name type="common">Toxic golden alga</name>
    <dbReference type="NCBI Taxonomy" id="97485"/>
    <lineage>
        <taxon>Eukaryota</taxon>
        <taxon>Haptista</taxon>
        <taxon>Haptophyta</taxon>
        <taxon>Prymnesiophyceae</taxon>
        <taxon>Prymnesiales</taxon>
        <taxon>Prymnesiaceae</taxon>
        <taxon>Prymnesium</taxon>
    </lineage>
</organism>
<dbReference type="GO" id="GO:0002188">
    <property type="term" value="P:translation reinitiation"/>
    <property type="evidence" value="ECO:0007669"/>
    <property type="project" value="TreeGrafter"/>
</dbReference>
<feature type="region of interest" description="Disordered" evidence="1">
    <location>
        <begin position="105"/>
        <end position="189"/>
    </location>
</feature>
<keyword evidence="2" id="KW-0732">Signal</keyword>
<protein>
    <submittedName>
        <fullName evidence="3">Uncharacterized protein</fullName>
    </submittedName>
</protein>
<name>A0AB34JZM5_PRYPA</name>
<feature type="compositionally biased region" description="Basic and acidic residues" evidence="1">
    <location>
        <begin position="149"/>
        <end position="182"/>
    </location>
</feature>
<dbReference type="PANTHER" id="PTHR14005">
    <property type="entry name" value="EUKARYOTIC TRANSLATION INITIATION FACTOR 3, THETA SUBUNIT"/>
    <property type="match status" value="1"/>
</dbReference>
<accession>A0AB34JZM5</accession>
<reference evidence="3 4" key="1">
    <citation type="journal article" date="2024" name="Science">
        <title>Giant polyketide synthase enzymes in the biosynthesis of giant marine polyether toxins.</title>
        <authorList>
            <person name="Fallon T.R."/>
            <person name="Shende V.V."/>
            <person name="Wierzbicki I.H."/>
            <person name="Pendleton A.L."/>
            <person name="Watervoot N.F."/>
            <person name="Auber R.P."/>
            <person name="Gonzalez D.J."/>
            <person name="Wisecaver J.H."/>
            <person name="Moore B.S."/>
        </authorList>
    </citation>
    <scope>NUCLEOTIDE SEQUENCE [LARGE SCALE GENOMIC DNA]</scope>
    <source>
        <strain evidence="3 4">12B1</strain>
    </source>
</reference>
<dbReference type="PANTHER" id="PTHR14005:SF0">
    <property type="entry name" value="EUKARYOTIC TRANSLATION INITIATION FACTOR 3 SUBUNIT A"/>
    <property type="match status" value="1"/>
</dbReference>